<sequence length="1464" mass="166651">MTTKEVSKPLTGTVNICVVGLSGFKQNSGNIGVGKSCFCNRFVRPKADSYINNHDSALYSLSDFNSPVVNGDHYLYWGQVVRNYEDDNSRIVYRVIEQTEFIDEQTGVPFCADDILPYHKRALQTNLSSDGKIAYYNSDQVSLPNGYPQDYMPDSQLNIDGFICVFDIKSNNSDANGYFELQFKFFQSLIDELFQVGKPFLVAATKCDESDNQSLSVISEFISNKPNIPLIETSAHRNIGIDDAFRALAQMILLESEFVFKPIDYSVEEAKKNEEEISLITELNQILEDHVDSCTTKWSEVIDDIQDDLAYIKVIDCIGSEAAQKQFRKHLRKLKADLEERKYYEYMSLLPKTLQQIWPTYSALLRTVGSVENWSTCCNWIRHNMGTCHKYIIIFPDDLPWSESDHLLRDDPRIPYDLLLQSDAEVMFRTHIKNLRERREVDLAKLEFRKLLIHIPNILPGMDISAIESYVKYETCYIKLSVNDRKQIYQEYQSDLTERCRTDFIELLFESPDICKALLQADNDYTKLDISQLKGCISKDNRYKRLKHLKSTDIDQILLDYVICMHGKGRCIYGDGKCMNKVMRGITAKHPREEHSKYDIRLCLCAMCCDPYKIERILDRLWKNKKCSIDQNKPEDILIEMPFEGDMKKISLQLTSLHSAHHVNANEFQGFVLIYSTLRLASFVTMRNLFLSLPQDIPVLVLAVTDADFDYGVSFDRAYAAKLLADGSNLAKQRNNFLWLYSPRFPNHVGDFSLFFSLVLSISLSKAGLPLKRVAATSLSSSAPSLIDSIRKSKGSTSSAQKNLLVPTNSAKMKYSDAVNENQPALSTTMQNNVIDLYSRQRCESMHGKRKTGNYTSFDQGSDTELDEERNYIPTAEKIDNLISNSGSIDEDEGINAVNNFADIKKMWEQKSISTDADNTSKVSLTTPDLSTQRNVSIDGTAIDNTDSNSTVPLDSDAKVNDVVTDSSASHSPSPFKESSIVQESVARPKTISSKLVLPIAVEEEDIMTIDKTPATYSSSKLNATNVNSTPVNSEYGTDEVDGSPAALKIQLPHHRTKSKETNIDDIIHTTTRAIKETNIDDVIPTRTKTYKETSLDDVIETKIIQKKETNLDNIISNKEPSILAVTDLTQSRQTTRSSNHSQDNILPTKMSKTVSSYSISDVQYPKTEHTVGLVKQISADTSKSYGSKIHYGLKRQSSLYKSESLPTLVLSSNADDLAKSPDAQHNTTAPLALPEDFEHTVVKDETTPYVRTGVKKENVRRKKFSFYSKHAFRNRELFGNKKAQTDKSPEVKNQSEPEQTRPNRLLSPDREPELPNRLQLDIHGSDDSEDSCEEALSKLSSSRILKNDFLQLLRTKKYRQDQQKKAKRDQKRQRKEQERRLEDERRKQRKQRRTDEKMNKKISKLHSTSCQSQFTLNDMAKNKSNMVPDFIENCIKYLEKHGIYALYNFIRAVKYISCMVSPR</sequence>
<dbReference type="SUPFAM" id="SSF52540">
    <property type="entry name" value="P-loop containing nucleoside triphosphate hydrolases"/>
    <property type="match status" value="1"/>
</dbReference>
<dbReference type="EMBL" id="DS985241">
    <property type="protein sequence ID" value="EDV28807.1"/>
    <property type="molecule type" value="Genomic_DNA"/>
</dbReference>
<dbReference type="PANTHER" id="PTHR46005:SF4">
    <property type="entry name" value="RHO GTPASE-ACTIVATING PROTEIN 190"/>
    <property type="match status" value="1"/>
</dbReference>
<dbReference type="Proteomes" id="UP000009022">
    <property type="component" value="Unassembled WGS sequence"/>
</dbReference>
<dbReference type="Pfam" id="PF16512">
    <property type="entry name" value="RhoGAP-FF1"/>
    <property type="match status" value="1"/>
</dbReference>
<keyword evidence="4" id="KW-1185">Reference proteome</keyword>
<dbReference type="InterPro" id="IPR027417">
    <property type="entry name" value="P-loop_NTPase"/>
</dbReference>
<dbReference type="CTD" id="6749224"/>
<dbReference type="InterPro" id="IPR039006">
    <property type="entry name" value="RhoGAP_pG2"/>
</dbReference>
<dbReference type="GO" id="GO:0005525">
    <property type="term" value="F:GTP binding"/>
    <property type="evidence" value="ECO:0007669"/>
    <property type="project" value="InterPro"/>
</dbReference>
<dbReference type="OrthoDB" id="9994905at2759"/>
<dbReference type="FunCoup" id="B3RLM3">
    <property type="interactions" value="1477"/>
</dbReference>
<evidence type="ECO:0000256" key="1">
    <source>
        <dbReference type="SAM" id="MobiDB-lite"/>
    </source>
</evidence>
<evidence type="ECO:0000313" key="3">
    <source>
        <dbReference type="EMBL" id="EDV28807.1"/>
    </source>
</evidence>
<dbReference type="Gene3D" id="3.40.50.300">
    <property type="entry name" value="P-loop containing nucleotide triphosphate hydrolases"/>
    <property type="match status" value="1"/>
</dbReference>
<feature type="region of interest" description="Disordered" evidence="1">
    <location>
        <begin position="1357"/>
        <end position="1405"/>
    </location>
</feature>
<dbReference type="GO" id="GO:0005096">
    <property type="term" value="F:GTPase activator activity"/>
    <property type="evidence" value="ECO:0000318"/>
    <property type="project" value="GO_Central"/>
</dbReference>
<dbReference type="STRING" id="10228.B3RLM3"/>
<feature type="compositionally biased region" description="Basic residues" evidence="1">
    <location>
        <begin position="1366"/>
        <end position="1375"/>
    </location>
</feature>
<feature type="compositionally biased region" description="Polar residues" evidence="1">
    <location>
        <begin position="964"/>
        <end position="973"/>
    </location>
</feature>
<accession>B3RLM3</accession>
<dbReference type="InterPro" id="IPR045786">
    <property type="entry name" value="RhoGAP_pG1_pG2"/>
</dbReference>
<feature type="compositionally biased region" description="Basic and acidic residues" evidence="1">
    <location>
        <begin position="1376"/>
        <end position="1387"/>
    </location>
</feature>
<dbReference type="GO" id="GO:0005829">
    <property type="term" value="C:cytosol"/>
    <property type="evidence" value="ECO:0000318"/>
    <property type="project" value="GO_Central"/>
</dbReference>
<evidence type="ECO:0000313" key="4">
    <source>
        <dbReference type="Proteomes" id="UP000009022"/>
    </source>
</evidence>
<name>B3RLM3_TRIAD</name>
<dbReference type="InterPro" id="IPR001806">
    <property type="entry name" value="Small_GTPase"/>
</dbReference>
<feature type="region of interest" description="Disordered" evidence="1">
    <location>
        <begin position="1278"/>
        <end position="1336"/>
    </location>
</feature>
<organism evidence="3 4">
    <name type="scientific">Trichoplax adhaerens</name>
    <name type="common">Trichoplax reptans</name>
    <dbReference type="NCBI Taxonomy" id="10228"/>
    <lineage>
        <taxon>Eukaryota</taxon>
        <taxon>Metazoa</taxon>
        <taxon>Placozoa</taxon>
        <taxon>Uniplacotomia</taxon>
        <taxon>Trichoplacea</taxon>
        <taxon>Trichoplacidae</taxon>
        <taxon>Trichoplax</taxon>
    </lineage>
</organism>
<protein>
    <recommendedName>
        <fullName evidence="2">PG2 pseudoGTPase domain-containing protein</fullName>
    </recommendedName>
</protein>
<proteinExistence type="predicted"/>
<reference evidence="3 4" key="1">
    <citation type="journal article" date="2008" name="Nature">
        <title>The Trichoplax genome and the nature of placozoans.</title>
        <authorList>
            <person name="Srivastava M."/>
            <person name="Begovic E."/>
            <person name="Chapman J."/>
            <person name="Putnam N.H."/>
            <person name="Hellsten U."/>
            <person name="Kawashima T."/>
            <person name="Kuo A."/>
            <person name="Mitros T."/>
            <person name="Salamov A."/>
            <person name="Carpenter M.L."/>
            <person name="Signorovitch A.Y."/>
            <person name="Moreno M.A."/>
            <person name="Kamm K."/>
            <person name="Grimwood J."/>
            <person name="Schmutz J."/>
            <person name="Shapiro H."/>
            <person name="Grigoriev I.V."/>
            <person name="Buss L.W."/>
            <person name="Schierwater B."/>
            <person name="Dellaporta S.L."/>
            <person name="Rokhsar D.S."/>
        </authorList>
    </citation>
    <scope>NUCLEOTIDE SEQUENCE [LARGE SCALE GENOMIC DNA]</scope>
    <source>
        <strain evidence="3 4">Grell-BS-1999</strain>
    </source>
</reference>
<dbReference type="GO" id="GO:0007266">
    <property type="term" value="P:Rho protein signal transduction"/>
    <property type="evidence" value="ECO:0000318"/>
    <property type="project" value="GO_Central"/>
</dbReference>
<dbReference type="InterPro" id="IPR036517">
    <property type="entry name" value="FF_domain_sf"/>
</dbReference>
<dbReference type="HOGENOM" id="CLU_250596_0_0_1"/>
<dbReference type="KEGG" id="tad:TRIADDRAFT_52053"/>
<dbReference type="InterPro" id="IPR051978">
    <property type="entry name" value="Rho-GAP_domain"/>
</dbReference>
<dbReference type="PROSITE" id="PS51853">
    <property type="entry name" value="PG2"/>
    <property type="match status" value="1"/>
</dbReference>
<feature type="region of interest" description="Disordered" evidence="1">
    <location>
        <begin position="936"/>
        <end position="984"/>
    </location>
</feature>
<dbReference type="Gene3D" id="1.10.10.440">
    <property type="entry name" value="FF domain"/>
    <property type="match status" value="1"/>
</dbReference>
<dbReference type="InParanoid" id="B3RLM3"/>
<dbReference type="Pfam" id="PF19518">
    <property type="entry name" value="RhoGAP_pG1_pG2"/>
    <property type="match status" value="1"/>
</dbReference>
<gene>
    <name evidence="3" type="ORF">TRIADDRAFT_52053</name>
</gene>
<dbReference type="GeneID" id="6749224"/>
<evidence type="ECO:0000259" key="2">
    <source>
        <dbReference type="PROSITE" id="PS51853"/>
    </source>
</evidence>
<dbReference type="eggNOG" id="KOG4271">
    <property type="taxonomic scope" value="Eukaryota"/>
</dbReference>
<feature type="compositionally biased region" description="Basic and acidic residues" evidence="1">
    <location>
        <begin position="1278"/>
        <end position="1315"/>
    </location>
</feature>
<dbReference type="GO" id="GO:0003924">
    <property type="term" value="F:GTPase activity"/>
    <property type="evidence" value="ECO:0007669"/>
    <property type="project" value="InterPro"/>
</dbReference>
<feature type="domain" description="PG2 pseudoGTPase" evidence="2">
    <location>
        <begin position="601"/>
        <end position="769"/>
    </location>
</feature>
<dbReference type="PhylomeDB" id="B3RLM3"/>
<dbReference type="GO" id="GO:0008361">
    <property type="term" value="P:regulation of cell size"/>
    <property type="evidence" value="ECO:0000318"/>
    <property type="project" value="GO_Central"/>
</dbReference>
<dbReference type="RefSeq" id="XP_002108009.1">
    <property type="nucleotide sequence ID" value="XM_002107973.1"/>
</dbReference>
<dbReference type="PANTHER" id="PTHR46005">
    <property type="entry name" value="RHO GTPASE-ACTIVATING PROTEIN 190"/>
    <property type="match status" value="1"/>
</dbReference>
<dbReference type="InterPro" id="IPR032835">
    <property type="entry name" value="RhoGAP-FF1"/>
</dbReference>
<feature type="compositionally biased region" description="Polar residues" evidence="1">
    <location>
        <begin position="936"/>
        <end position="953"/>
    </location>
</feature>
<dbReference type="Pfam" id="PF00071">
    <property type="entry name" value="Ras"/>
    <property type="match status" value="1"/>
</dbReference>